<dbReference type="InterPro" id="IPR001173">
    <property type="entry name" value="Glyco_trans_2-like"/>
</dbReference>
<feature type="domain" description="Glycosyltransferase 2-like" evidence="1">
    <location>
        <begin position="4"/>
        <end position="148"/>
    </location>
</feature>
<dbReference type="InterPro" id="IPR050256">
    <property type="entry name" value="Glycosyltransferase_2"/>
</dbReference>
<comment type="caution">
    <text evidence="2">The sequence shown here is derived from an EMBL/GenBank/DDBJ whole genome shotgun (WGS) entry which is preliminary data.</text>
</comment>
<dbReference type="Proteomes" id="UP000547674">
    <property type="component" value="Unassembled WGS sequence"/>
</dbReference>
<dbReference type="Pfam" id="PF00535">
    <property type="entry name" value="Glycos_transf_2"/>
    <property type="match status" value="1"/>
</dbReference>
<dbReference type="EMBL" id="JABDJR010000706">
    <property type="protein sequence ID" value="NNF08593.1"/>
    <property type="molecule type" value="Genomic_DNA"/>
</dbReference>
<organism evidence="2 3">
    <name type="scientific">Eiseniibacteriota bacterium</name>
    <dbReference type="NCBI Taxonomy" id="2212470"/>
    <lineage>
        <taxon>Bacteria</taxon>
        <taxon>Candidatus Eiseniibacteriota</taxon>
    </lineage>
</organism>
<dbReference type="PANTHER" id="PTHR48090:SF7">
    <property type="entry name" value="RFBJ PROTEIN"/>
    <property type="match status" value="1"/>
</dbReference>
<dbReference type="AlphaFoldDB" id="A0A7Y2EHF3"/>
<dbReference type="CDD" id="cd04179">
    <property type="entry name" value="DPM_DPG-synthase_like"/>
    <property type="match status" value="1"/>
</dbReference>
<dbReference type="GO" id="GO:0016740">
    <property type="term" value="F:transferase activity"/>
    <property type="evidence" value="ECO:0007669"/>
    <property type="project" value="UniProtKB-KW"/>
</dbReference>
<accession>A0A7Y2EHF3</accession>
<dbReference type="Gene3D" id="3.90.550.10">
    <property type="entry name" value="Spore Coat Polysaccharide Biosynthesis Protein SpsA, Chain A"/>
    <property type="match status" value="1"/>
</dbReference>
<evidence type="ECO:0000313" key="2">
    <source>
        <dbReference type="EMBL" id="NNF08593.1"/>
    </source>
</evidence>
<proteinExistence type="predicted"/>
<sequence length="226" mass="25778">MMLSVLIPVFNEEATLEKVVRSVLEIDLEKEIVVVDDCSTDQTPAIIKKLEEEGVIRAFRLDRNQGKGAAVRKAITEAKGEICVIQDADLEYQPSDFPALIRPIIEFGADACYGSRFSGPHRVFLYWHYAANRLLTWLTNMIYDTMLTDMETGYKAVRTEVLRSFNLRSNTFDIEPEITAKLFKNNYKVFEVPITYNGRTYAEGKKIGVKDAFLALAAILRFRFTD</sequence>
<evidence type="ECO:0000313" key="3">
    <source>
        <dbReference type="Proteomes" id="UP000547674"/>
    </source>
</evidence>
<dbReference type="PANTHER" id="PTHR48090">
    <property type="entry name" value="UNDECAPRENYL-PHOSPHATE 4-DEOXY-4-FORMAMIDO-L-ARABINOSE TRANSFERASE-RELATED"/>
    <property type="match status" value="1"/>
</dbReference>
<reference evidence="2 3" key="1">
    <citation type="submission" date="2020-03" db="EMBL/GenBank/DDBJ databases">
        <title>Metabolic flexibility allows generalist bacteria to become dominant in a frequently disturbed ecosystem.</title>
        <authorList>
            <person name="Chen Y.-J."/>
            <person name="Leung P.M."/>
            <person name="Bay S.K."/>
            <person name="Hugenholtz P."/>
            <person name="Kessler A.J."/>
            <person name="Shelley G."/>
            <person name="Waite D.W."/>
            <person name="Cook P.L."/>
            <person name="Greening C."/>
        </authorList>
    </citation>
    <scope>NUCLEOTIDE SEQUENCE [LARGE SCALE GENOMIC DNA]</scope>
    <source>
        <strain evidence="2">SS_bin_28</strain>
    </source>
</reference>
<protein>
    <submittedName>
        <fullName evidence="2">Glycosyltransferase family 2 protein</fullName>
    </submittedName>
</protein>
<keyword evidence="2" id="KW-0808">Transferase</keyword>
<dbReference type="InterPro" id="IPR029044">
    <property type="entry name" value="Nucleotide-diphossugar_trans"/>
</dbReference>
<name>A0A7Y2EHF3_UNCEI</name>
<dbReference type="SUPFAM" id="SSF53448">
    <property type="entry name" value="Nucleotide-diphospho-sugar transferases"/>
    <property type="match status" value="1"/>
</dbReference>
<evidence type="ECO:0000259" key="1">
    <source>
        <dbReference type="Pfam" id="PF00535"/>
    </source>
</evidence>
<gene>
    <name evidence="2" type="ORF">HKN21_17660</name>
</gene>